<feature type="compositionally biased region" description="Polar residues" evidence="1">
    <location>
        <begin position="102"/>
        <end position="115"/>
    </location>
</feature>
<accession>A0A4Y2EYL7</accession>
<feature type="region of interest" description="Disordered" evidence="1">
    <location>
        <begin position="102"/>
        <end position="129"/>
    </location>
</feature>
<name>A0A4Y2EYL7_ARAVE</name>
<keyword evidence="3" id="KW-1185">Reference proteome</keyword>
<comment type="caution">
    <text evidence="2">The sequence shown here is derived from an EMBL/GenBank/DDBJ whole genome shotgun (WGS) entry which is preliminary data.</text>
</comment>
<proteinExistence type="predicted"/>
<dbReference type="EMBL" id="BGPR01000721">
    <property type="protein sequence ID" value="GBM32954.1"/>
    <property type="molecule type" value="Genomic_DNA"/>
</dbReference>
<protein>
    <submittedName>
        <fullName evidence="2">Uncharacterized protein</fullName>
    </submittedName>
</protein>
<evidence type="ECO:0000313" key="2">
    <source>
        <dbReference type="EMBL" id="GBM32954.1"/>
    </source>
</evidence>
<dbReference type="AlphaFoldDB" id="A0A4Y2EYL7"/>
<reference evidence="2 3" key="1">
    <citation type="journal article" date="2019" name="Sci. Rep.">
        <title>Orb-weaving spider Araneus ventricosus genome elucidates the spidroin gene catalogue.</title>
        <authorList>
            <person name="Kono N."/>
            <person name="Nakamura H."/>
            <person name="Ohtoshi R."/>
            <person name="Moran D.A.P."/>
            <person name="Shinohara A."/>
            <person name="Yoshida Y."/>
            <person name="Fujiwara M."/>
            <person name="Mori M."/>
            <person name="Tomita M."/>
            <person name="Arakawa K."/>
        </authorList>
    </citation>
    <scope>NUCLEOTIDE SEQUENCE [LARGE SCALE GENOMIC DNA]</scope>
</reference>
<evidence type="ECO:0000313" key="3">
    <source>
        <dbReference type="Proteomes" id="UP000499080"/>
    </source>
</evidence>
<organism evidence="2 3">
    <name type="scientific">Araneus ventricosus</name>
    <name type="common">Orbweaver spider</name>
    <name type="synonym">Epeira ventricosa</name>
    <dbReference type="NCBI Taxonomy" id="182803"/>
    <lineage>
        <taxon>Eukaryota</taxon>
        <taxon>Metazoa</taxon>
        <taxon>Ecdysozoa</taxon>
        <taxon>Arthropoda</taxon>
        <taxon>Chelicerata</taxon>
        <taxon>Arachnida</taxon>
        <taxon>Araneae</taxon>
        <taxon>Araneomorphae</taxon>
        <taxon>Entelegynae</taxon>
        <taxon>Araneoidea</taxon>
        <taxon>Araneidae</taxon>
        <taxon>Araneus</taxon>
    </lineage>
</organism>
<evidence type="ECO:0000256" key="1">
    <source>
        <dbReference type="SAM" id="MobiDB-lite"/>
    </source>
</evidence>
<sequence length="129" mass="14939">MLIYSSKAPTPRTEEEINFCIKIQEQDSWKIQARQMLRRTLKRLKKLNPNSEEGEKVMNEVEMCNEALASVNEVIRYYGQCPVFNCTKHPAVMNADTHSEVDASSCTDMDTTSLADDQEQATMRRKYKR</sequence>
<gene>
    <name evidence="2" type="ORF">AVEN_268871_1</name>
</gene>
<dbReference type="Proteomes" id="UP000499080">
    <property type="component" value="Unassembled WGS sequence"/>
</dbReference>